<dbReference type="GO" id="GO:0006355">
    <property type="term" value="P:regulation of DNA-templated transcription"/>
    <property type="evidence" value="ECO:0007669"/>
    <property type="project" value="InterPro"/>
</dbReference>
<dbReference type="SUPFAM" id="SSF55073">
    <property type="entry name" value="Nucleotide cyclase"/>
    <property type="match status" value="1"/>
</dbReference>
<dbReference type="PROSITE" id="PS50887">
    <property type="entry name" value="GGDEF"/>
    <property type="match status" value="1"/>
</dbReference>
<dbReference type="Gene3D" id="3.30.70.270">
    <property type="match status" value="1"/>
</dbReference>
<dbReference type="AlphaFoldDB" id="A0A1Q8YAA4"/>
<dbReference type="InterPro" id="IPR035965">
    <property type="entry name" value="PAS-like_dom_sf"/>
</dbReference>
<dbReference type="EMBL" id="MSYM01000018">
    <property type="protein sequence ID" value="OLP04991.1"/>
    <property type="molecule type" value="Genomic_DNA"/>
</dbReference>
<dbReference type="SMART" id="SM00091">
    <property type="entry name" value="PAS"/>
    <property type="match status" value="1"/>
</dbReference>
<dbReference type="PANTHER" id="PTHR46663:SF3">
    <property type="entry name" value="SLL0267 PROTEIN"/>
    <property type="match status" value="1"/>
</dbReference>
<proteinExistence type="predicted"/>
<accession>A0A1Q8YAA4</accession>
<evidence type="ECO:0000313" key="4">
    <source>
        <dbReference type="Proteomes" id="UP000185911"/>
    </source>
</evidence>
<dbReference type="Pfam" id="PF00990">
    <property type="entry name" value="GGDEF"/>
    <property type="match status" value="1"/>
</dbReference>
<name>A0A1Q8YAA4_9BURK</name>
<dbReference type="Pfam" id="PF00989">
    <property type="entry name" value="PAS"/>
    <property type="match status" value="1"/>
</dbReference>
<feature type="domain" description="GGDEF" evidence="2">
    <location>
        <begin position="176"/>
        <end position="323"/>
    </location>
</feature>
<dbReference type="PANTHER" id="PTHR46663">
    <property type="entry name" value="DIGUANYLATE CYCLASE DGCT-RELATED"/>
    <property type="match status" value="1"/>
</dbReference>
<organism evidence="3 4">
    <name type="scientific">Rhodoferax antarcticus ANT.BR</name>
    <dbReference type="NCBI Taxonomy" id="1111071"/>
    <lineage>
        <taxon>Bacteria</taxon>
        <taxon>Pseudomonadati</taxon>
        <taxon>Pseudomonadota</taxon>
        <taxon>Betaproteobacteria</taxon>
        <taxon>Burkholderiales</taxon>
        <taxon>Comamonadaceae</taxon>
        <taxon>Rhodoferax</taxon>
    </lineage>
</organism>
<dbReference type="CDD" id="cd01949">
    <property type="entry name" value="GGDEF"/>
    <property type="match status" value="1"/>
</dbReference>
<keyword evidence="4" id="KW-1185">Reference proteome</keyword>
<evidence type="ECO:0000313" key="3">
    <source>
        <dbReference type="EMBL" id="OLP04991.1"/>
    </source>
</evidence>
<dbReference type="InterPro" id="IPR052163">
    <property type="entry name" value="DGC-Regulatory_Protein"/>
</dbReference>
<dbReference type="PROSITE" id="PS50112">
    <property type="entry name" value="PAS"/>
    <property type="match status" value="1"/>
</dbReference>
<dbReference type="NCBIfam" id="TIGR00229">
    <property type="entry name" value="sensory_box"/>
    <property type="match status" value="1"/>
</dbReference>
<dbReference type="Gene3D" id="3.30.450.20">
    <property type="entry name" value="PAS domain"/>
    <property type="match status" value="1"/>
</dbReference>
<dbReference type="STRING" id="81479.RA876_12865"/>
<dbReference type="InterPro" id="IPR000160">
    <property type="entry name" value="GGDEF_dom"/>
</dbReference>
<dbReference type="CDD" id="cd00130">
    <property type="entry name" value="PAS"/>
    <property type="match status" value="1"/>
</dbReference>
<dbReference type="InterPro" id="IPR043128">
    <property type="entry name" value="Rev_trsase/Diguanyl_cyclase"/>
</dbReference>
<comment type="caution">
    <text evidence="3">The sequence shown here is derived from an EMBL/GenBank/DDBJ whole genome shotgun (WGS) entry which is preliminary data.</text>
</comment>
<dbReference type="FunFam" id="3.30.70.270:FF:000001">
    <property type="entry name" value="Diguanylate cyclase domain protein"/>
    <property type="match status" value="1"/>
</dbReference>
<dbReference type="SMART" id="SM00267">
    <property type="entry name" value="GGDEF"/>
    <property type="match status" value="1"/>
</dbReference>
<evidence type="ECO:0000259" key="1">
    <source>
        <dbReference type="PROSITE" id="PS50112"/>
    </source>
</evidence>
<gene>
    <name evidence="3" type="ORF">BLL52_3811</name>
</gene>
<dbReference type="Proteomes" id="UP000185911">
    <property type="component" value="Unassembled WGS sequence"/>
</dbReference>
<dbReference type="NCBIfam" id="TIGR00254">
    <property type="entry name" value="GGDEF"/>
    <property type="match status" value="1"/>
</dbReference>
<dbReference type="InterPro" id="IPR029787">
    <property type="entry name" value="Nucleotide_cyclase"/>
</dbReference>
<sequence length="323" mass="36599">MVTQRTQELRESEALYRLLTEEALDVIWKTDRDLRITYISPADERLRGFKAKEVIGQQVFDLFTEDGVASVKALIEKRSEGAPSRTAPDEYLTFNAQHRTKNAGVLWGEVIAKRDFDARGEIVGYHGTTRECTDRVRLESEVRQLAFFDPLTNLPNRRLLDDRLRQSIAVIKRSGNYGAVIVLDLDNFKILNDLHGHDVGDFLLLEVARRLVHCVRQKDTVARFGGDEFVVILDELSTVKLMSLRQATEVAEKIRNSLAAPYLLKVMQTDQAEAVVQHQCSASLGVVLFLGQEASQHDLLKWADNAMYQAKAAGRNVIRFSDR</sequence>
<reference evidence="3 4" key="1">
    <citation type="submission" date="2017-01" db="EMBL/GenBank/DDBJ databases">
        <title>Genome sequence of Rhodoferax antarcticus ANT.BR, a psychrophilic purple nonsulfur bacterium from an Antarctic microbial mat.</title>
        <authorList>
            <person name="Baker J."/>
            <person name="Riester C."/>
            <person name="Skinner B."/>
            <person name="Newell A."/>
            <person name="Swingley W."/>
            <person name="Madigan M."/>
            <person name="Jung D."/>
            <person name="Asao M."/>
            <person name="Chen M."/>
            <person name="Loughlin P."/>
            <person name="Pan H."/>
            <person name="Lin S."/>
            <person name="Li N."/>
            <person name="Shaw J."/>
            <person name="Prado M."/>
            <person name="Sherman C."/>
            <person name="Li X."/>
            <person name="Tang J."/>
            <person name="Blankenship R."/>
            <person name="Zhao T."/>
            <person name="Touchman J."/>
            <person name="Sattley M."/>
        </authorList>
    </citation>
    <scope>NUCLEOTIDE SEQUENCE [LARGE SCALE GENOMIC DNA]</scope>
    <source>
        <strain evidence="3 4">ANT.BR</strain>
    </source>
</reference>
<evidence type="ECO:0000259" key="2">
    <source>
        <dbReference type="PROSITE" id="PS50887"/>
    </source>
</evidence>
<protein>
    <submittedName>
        <fullName evidence="3">Diguanylate cyclase with PAS/PAC sensor</fullName>
    </submittedName>
</protein>
<dbReference type="SUPFAM" id="SSF55785">
    <property type="entry name" value="PYP-like sensor domain (PAS domain)"/>
    <property type="match status" value="1"/>
</dbReference>
<dbReference type="GO" id="GO:0003824">
    <property type="term" value="F:catalytic activity"/>
    <property type="evidence" value="ECO:0007669"/>
    <property type="project" value="UniProtKB-ARBA"/>
</dbReference>
<feature type="domain" description="PAS" evidence="1">
    <location>
        <begin position="12"/>
        <end position="82"/>
    </location>
</feature>
<dbReference type="InterPro" id="IPR000014">
    <property type="entry name" value="PAS"/>
</dbReference>
<dbReference type="InterPro" id="IPR013767">
    <property type="entry name" value="PAS_fold"/>
</dbReference>